<evidence type="ECO:0000313" key="3">
    <source>
        <dbReference type="EMBL" id="GEY14468.1"/>
    </source>
</evidence>
<feature type="non-terminal residue" evidence="3">
    <location>
        <position position="1015"/>
    </location>
</feature>
<dbReference type="AlphaFoldDB" id="A0A699HKL6"/>
<sequence>MTSKAQQIELDNALVAPKNHHVIGKCNMKINPRMKPKEPTYQVALDALDLTKCYPAFLITAEVPVIYIHHFWATEALSFIRELGHSGEIKYITDVIVDPLHQPWRTFASIINKCLCGKEDLAYQIDNIDSKKQDKMFYPRFTKIIIHHFLEKYKSISMRNRTFMHTARDDSLLGTMRFVSKHADTQVYGSIIPKATTIQALLDSVAYKTYYAIASGAEPPKSRKSQKKSDSAISSEESPSKKKSAKAKKVVVAKPKPAKKKAPVKADRGKGLNVLSKVALSEGFPMSNIARLLVQIKELVVNQGFPMYANTIPKVRKSLRVTVEKKKMMMKTILKMKMIMMMMVMMIMMAMVMMMMTKKIMTHMTMTKKLAVIELSLTESRFLFSNSLALITMKKKKKKKKKKRLTMKKQWMKKKMMRSLRTWFEQVKEDSHVTLTPVLDTQKTDEPVQSSSVSSNFTSKLLNLENPSLADNKIASLMDTTVRHEEPRKVTTAVPALLDFASIFRFNDRVTNLERDLSELKQVDQYAQAISLIPAIMDRYMDNKLGEAIFKAIQSHNAKCKKEAQDEKQEYIDNVDSTVRTIIREEVKTKLPKILPKAVSAFATPVIEINVTESLETAILASQVARAKEPHTSFDVLMDTSFDFFTFVMNRLNIKDLTQEILVGPVFELLKGTCESLTELEYHLEECSKAKNERLHWHNHKGKPYPFNLSKLLPLIRDHQGRQVIPRDFFINNDLEYLKGEDLSRHYSTSSPMKMIYDKHAYWGTSHWGPKHQHFYRLMIMKKYDYGHLEEIEVHRENQKLYKFREGDFLRLRLQDIEDMLLLLAQPMLANLTIDVRITATNKVPLREPIPLEVVAQESVVTKAYTRRPKVPKTNGSNSKPKIIKSMIPNKKEPGTSLGSNTSVAPSSSSFVNLRTRASIYDSCNIQFKTCSKPYSQQPCIPPPRNDRDCLFQPIFDEYFNPPTIVVSSVPVTTAPRTVDLADSPVSTLIDHDAPSTSAVDPTLFTQKAGNDLLL</sequence>
<accession>A0A699HKL6</accession>
<proteinExistence type="predicted"/>
<keyword evidence="2" id="KW-0472">Membrane</keyword>
<dbReference type="EMBL" id="BKCJ010155186">
    <property type="protein sequence ID" value="GEY14468.1"/>
    <property type="molecule type" value="Genomic_DNA"/>
</dbReference>
<protein>
    <submittedName>
        <fullName evidence="3">Uncharacterized protein</fullName>
    </submittedName>
</protein>
<keyword evidence="2" id="KW-0812">Transmembrane</keyword>
<feature type="transmembrane region" description="Helical" evidence="2">
    <location>
        <begin position="336"/>
        <end position="355"/>
    </location>
</feature>
<reference evidence="3" key="1">
    <citation type="journal article" date="2019" name="Sci. Rep.">
        <title>Draft genome of Tanacetum cinerariifolium, the natural source of mosquito coil.</title>
        <authorList>
            <person name="Yamashiro T."/>
            <person name="Shiraishi A."/>
            <person name="Satake H."/>
            <person name="Nakayama K."/>
        </authorList>
    </citation>
    <scope>NUCLEOTIDE SEQUENCE</scope>
</reference>
<evidence type="ECO:0000256" key="1">
    <source>
        <dbReference type="SAM" id="MobiDB-lite"/>
    </source>
</evidence>
<feature type="compositionally biased region" description="Basic residues" evidence="1">
    <location>
        <begin position="241"/>
        <end position="263"/>
    </location>
</feature>
<comment type="caution">
    <text evidence="3">The sequence shown here is derived from an EMBL/GenBank/DDBJ whole genome shotgun (WGS) entry which is preliminary data.</text>
</comment>
<gene>
    <name evidence="3" type="ORF">Tci_386442</name>
</gene>
<organism evidence="3">
    <name type="scientific">Tanacetum cinerariifolium</name>
    <name type="common">Dalmatian daisy</name>
    <name type="synonym">Chrysanthemum cinerariifolium</name>
    <dbReference type="NCBI Taxonomy" id="118510"/>
    <lineage>
        <taxon>Eukaryota</taxon>
        <taxon>Viridiplantae</taxon>
        <taxon>Streptophyta</taxon>
        <taxon>Embryophyta</taxon>
        <taxon>Tracheophyta</taxon>
        <taxon>Spermatophyta</taxon>
        <taxon>Magnoliopsida</taxon>
        <taxon>eudicotyledons</taxon>
        <taxon>Gunneridae</taxon>
        <taxon>Pentapetalae</taxon>
        <taxon>asterids</taxon>
        <taxon>campanulids</taxon>
        <taxon>Asterales</taxon>
        <taxon>Asteraceae</taxon>
        <taxon>Asteroideae</taxon>
        <taxon>Anthemideae</taxon>
        <taxon>Anthemidinae</taxon>
        <taxon>Tanacetum</taxon>
    </lineage>
</organism>
<name>A0A699HKL6_TANCI</name>
<feature type="region of interest" description="Disordered" evidence="1">
    <location>
        <begin position="869"/>
        <end position="904"/>
    </location>
</feature>
<feature type="region of interest" description="Disordered" evidence="1">
    <location>
        <begin position="218"/>
        <end position="265"/>
    </location>
</feature>
<evidence type="ECO:0000256" key="2">
    <source>
        <dbReference type="SAM" id="Phobius"/>
    </source>
</evidence>
<keyword evidence="2" id="KW-1133">Transmembrane helix</keyword>